<comment type="caution">
    <text evidence="1">The sequence shown here is derived from an EMBL/GenBank/DDBJ whole genome shotgun (WGS) entry which is preliminary data.</text>
</comment>
<organism evidence="1 2">
    <name type="scientific">Symbiodinium necroappetens</name>
    <dbReference type="NCBI Taxonomy" id="1628268"/>
    <lineage>
        <taxon>Eukaryota</taxon>
        <taxon>Sar</taxon>
        <taxon>Alveolata</taxon>
        <taxon>Dinophyceae</taxon>
        <taxon>Suessiales</taxon>
        <taxon>Symbiodiniaceae</taxon>
        <taxon>Symbiodinium</taxon>
    </lineage>
</organism>
<protein>
    <submittedName>
        <fullName evidence="1">Kmo protein</fullName>
    </submittedName>
</protein>
<sequence length="301" mass="33492">MDLQLRRSGQKAADELINEIRQNRKESVEMQAAQQLESRRHQKLVDEAKKQGSEVADKAGMAAKLARQFMSNMIVDISDIKISIAEPDETQAVVAAELKAIFAQAANDEEFVHGSKYELVRDIHRAKTTDALKAGGDEDKEFNHPGSGAARASLTGADQAWAAWVTFFELEFADADISKVVQSGQPGYRPQVARWVILILPYEIGFKGFLVTCGFGDDVDTLARCSEKRLRELWSLLGITCRYGVSLQLLQILFNQQDQHTIVSLKFGEEGSADFVRASSDQLRALVTINTCLNRESTRLQ</sequence>
<reference evidence="1" key="1">
    <citation type="submission" date="2021-02" db="EMBL/GenBank/DDBJ databases">
        <authorList>
            <person name="Dougan E. K."/>
            <person name="Rhodes N."/>
            <person name="Thang M."/>
            <person name="Chan C."/>
        </authorList>
    </citation>
    <scope>NUCLEOTIDE SEQUENCE</scope>
</reference>
<gene>
    <name evidence="1" type="primary">kmo</name>
    <name evidence="1" type="ORF">SNEC2469_LOCUS6150</name>
</gene>
<dbReference type="Proteomes" id="UP000601435">
    <property type="component" value="Unassembled WGS sequence"/>
</dbReference>
<dbReference type="OrthoDB" id="430651at2759"/>
<accession>A0A812MCF5</accession>
<dbReference type="EMBL" id="CAJNJA010010926">
    <property type="protein sequence ID" value="CAE7264351.1"/>
    <property type="molecule type" value="Genomic_DNA"/>
</dbReference>
<feature type="non-terminal residue" evidence="1">
    <location>
        <position position="1"/>
    </location>
</feature>
<dbReference type="AlphaFoldDB" id="A0A812MCF5"/>
<evidence type="ECO:0000313" key="1">
    <source>
        <dbReference type="EMBL" id="CAE7264351.1"/>
    </source>
</evidence>
<name>A0A812MCF5_9DINO</name>
<proteinExistence type="predicted"/>
<evidence type="ECO:0000313" key="2">
    <source>
        <dbReference type="Proteomes" id="UP000601435"/>
    </source>
</evidence>
<keyword evidence="2" id="KW-1185">Reference proteome</keyword>